<dbReference type="PANTHER" id="PTHR48022">
    <property type="entry name" value="PLASTIDIC GLUCOSE TRANSPORTER 4"/>
    <property type="match status" value="1"/>
</dbReference>
<evidence type="ECO:0000313" key="9">
    <source>
        <dbReference type="EMBL" id="CRK18766.1"/>
    </source>
</evidence>
<dbReference type="InterPro" id="IPR005828">
    <property type="entry name" value="MFS_sugar_transport-like"/>
</dbReference>
<accession>A0A0G4L9X3</accession>
<dbReference type="EMBL" id="CVQI01009335">
    <property type="protein sequence ID" value="CRK18766.1"/>
    <property type="molecule type" value="Genomic_DNA"/>
</dbReference>
<feature type="transmembrane region" description="Helical" evidence="7">
    <location>
        <begin position="190"/>
        <end position="210"/>
    </location>
</feature>
<evidence type="ECO:0000256" key="3">
    <source>
        <dbReference type="ARBA" id="ARBA00022692"/>
    </source>
</evidence>
<dbReference type="PROSITE" id="PS50850">
    <property type="entry name" value="MFS"/>
    <property type="match status" value="1"/>
</dbReference>
<keyword evidence="4 7" id="KW-1133">Transmembrane helix</keyword>
<dbReference type="GO" id="GO:0005351">
    <property type="term" value="F:carbohydrate:proton symporter activity"/>
    <property type="evidence" value="ECO:0007669"/>
    <property type="project" value="TreeGrafter"/>
</dbReference>
<dbReference type="InterPro" id="IPR050360">
    <property type="entry name" value="MFS_Sugar_Transporters"/>
</dbReference>
<comment type="subcellular location">
    <subcellularLocation>
        <location evidence="1">Membrane</location>
        <topology evidence="1">Multi-pass membrane protein</topology>
    </subcellularLocation>
</comment>
<comment type="similarity">
    <text evidence="2">Belongs to the major facilitator superfamily. Sugar transporter (TC 2.A.1.1) family.</text>
</comment>
<feature type="transmembrane region" description="Helical" evidence="7">
    <location>
        <begin position="101"/>
        <end position="120"/>
    </location>
</feature>
<dbReference type="Proteomes" id="UP000045706">
    <property type="component" value="Unassembled WGS sequence"/>
</dbReference>
<sequence>MSQEKDLGPSDGLAAVPAVSHGQRNETDVALNNERQMSVRDTFRFWPKAILFSFVISLSIIMEGYDTHLMSSFYAYPTFMERYGNQVDENGPLISAQWQTIIGNGVQVGSIIGLIINGFITEWLGYRKTMIIAMTAMIGAIFIPFFSNGLPMFLAGALIQGIPWGIFQTLAVTYAADICPTALRAYMTSWINICWVIGQFIAVGILNGFIDRTDQWSYRIPFAIQWAKGLTYSELDLLFEHGVGARKFSQEAADVLKPQLQEVADRSEKVAEVEREEREVRSA</sequence>
<evidence type="ECO:0000259" key="8">
    <source>
        <dbReference type="PROSITE" id="PS50850"/>
    </source>
</evidence>
<evidence type="ECO:0000256" key="7">
    <source>
        <dbReference type="SAM" id="Phobius"/>
    </source>
</evidence>
<feature type="transmembrane region" description="Helical" evidence="7">
    <location>
        <begin position="45"/>
        <end position="62"/>
    </location>
</feature>
<dbReference type="PANTHER" id="PTHR48022:SF5">
    <property type="entry name" value="ALPHA-GLUCOSIDES PERMEASE MPH2-RELATED"/>
    <property type="match status" value="1"/>
</dbReference>
<evidence type="ECO:0000313" key="10">
    <source>
        <dbReference type="Proteomes" id="UP000045706"/>
    </source>
</evidence>
<keyword evidence="3 7" id="KW-0812">Transmembrane</keyword>
<evidence type="ECO:0000256" key="5">
    <source>
        <dbReference type="ARBA" id="ARBA00023136"/>
    </source>
</evidence>
<proteinExistence type="inferred from homology"/>
<name>A0A0G4L9X3_VERLO</name>
<dbReference type="Pfam" id="PF00083">
    <property type="entry name" value="Sugar_tr"/>
    <property type="match status" value="1"/>
</dbReference>
<evidence type="ECO:0000256" key="6">
    <source>
        <dbReference type="SAM" id="MobiDB-lite"/>
    </source>
</evidence>
<reference evidence="10" key="1">
    <citation type="submission" date="2015-05" db="EMBL/GenBank/DDBJ databases">
        <authorList>
            <person name="Fogelqvist Johan"/>
        </authorList>
    </citation>
    <scope>NUCLEOTIDE SEQUENCE [LARGE SCALE GENOMIC DNA]</scope>
</reference>
<dbReference type="InterPro" id="IPR020846">
    <property type="entry name" value="MFS_dom"/>
</dbReference>
<dbReference type="GO" id="GO:0016020">
    <property type="term" value="C:membrane"/>
    <property type="evidence" value="ECO:0007669"/>
    <property type="project" value="UniProtKB-SubCell"/>
</dbReference>
<dbReference type="Gene3D" id="1.20.1250.20">
    <property type="entry name" value="MFS general substrate transporter like domains"/>
    <property type="match status" value="1"/>
</dbReference>
<organism evidence="9 10">
    <name type="scientific">Verticillium longisporum</name>
    <name type="common">Verticillium dahliae var. longisporum</name>
    <dbReference type="NCBI Taxonomy" id="100787"/>
    <lineage>
        <taxon>Eukaryota</taxon>
        <taxon>Fungi</taxon>
        <taxon>Dikarya</taxon>
        <taxon>Ascomycota</taxon>
        <taxon>Pezizomycotina</taxon>
        <taxon>Sordariomycetes</taxon>
        <taxon>Hypocreomycetidae</taxon>
        <taxon>Glomerellales</taxon>
        <taxon>Plectosphaerellaceae</taxon>
        <taxon>Verticillium</taxon>
    </lineage>
</organism>
<evidence type="ECO:0000256" key="4">
    <source>
        <dbReference type="ARBA" id="ARBA00022989"/>
    </source>
</evidence>
<dbReference type="InterPro" id="IPR036259">
    <property type="entry name" value="MFS_trans_sf"/>
</dbReference>
<evidence type="ECO:0000256" key="2">
    <source>
        <dbReference type="ARBA" id="ARBA00010992"/>
    </source>
</evidence>
<keyword evidence="5 7" id="KW-0472">Membrane</keyword>
<feature type="domain" description="Major facilitator superfamily (MFS) profile" evidence="8">
    <location>
        <begin position="52"/>
        <end position="283"/>
    </location>
</feature>
<evidence type="ECO:0000256" key="1">
    <source>
        <dbReference type="ARBA" id="ARBA00004141"/>
    </source>
</evidence>
<feature type="transmembrane region" description="Helical" evidence="7">
    <location>
        <begin position="132"/>
        <end position="159"/>
    </location>
</feature>
<gene>
    <name evidence="9" type="ORF">BN1723_011678</name>
</gene>
<dbReference type="AlphaFoldDB" id="A0A0G4L9X3"/>
<protein>
    <recommendedName>
        <fullName evidence="8">Major facilitator superfamily (MFS) profile domain-containing protein</fullName>
    </recommendedName>
</protein>
<dbReference type="SUPFAM" id="SSF103473">
    <property type="entry name" value="MFS general substrate transporter"/>
    <property type="match status" value="1"/>
</dbReference>
<feature type="region of interest" description="Disordered" evidence="6">
    <location>
        <begin position="1"/>
        <end position="27"/>
    </location>
</feature>